<gene>
    <name evidence="1" type="ORF">METZ01_LOCUS128612</name>
</gene>
<accession>A0A381YFB2</accession>
<reference evidence="1" key="1">
    <citation type="submission" date="2018-05" db="EMBL/GenBank/DDBJ databases">
        <authorList>
            <person name="Lanie J.A."/>
            <person name="Ng W.-L."/>
            <person name="Kazmierczak K.M."/>
            <person name="Andrzejewski T.M."/>
            <person name="Davidsen T.M."/>
            <person name="Wayne K.J."/>
            <person name="Tettelin H."/>
            <person name="Glass J.I."/>
            <person name="Rusch D."/>
            <person name="Podicherti R."/>
            <person name="Tsui H.-C.T."/>
            <person name="Winkler M.E."/>
        </authorList>
    </citation>
    <scope>NUCLEOTIDE SEQUENCE</scope>
</reference>
<sequence length="95" mass="10612">MKNQFAVECHSKIASDCLQNGKYFDSEEEAQDWVENECWIFSGEGWICLKCHDAFMGSLTSHRHKQGNGLDGVDSGVEADDGLDNELETGIDIVR</sequence>
<dbReference type="EMBL" id="UINC01018110">
    <property type="protein sequence ID" value="SVA75758.1"/>
    <property type="molecule type" value="Genomic_DNA"/>
</dbReference>
<dbReference type="AlphaFoldDB" id="A0A381YFB2"/>
<protein>
    <submittedName>
        <fullName evidence="1">Uncharacterized protein</fullName>
    </submittedName>
</protein>
<proteinExistence type="predicted"/>
<name>A0A381YFB2_9ZZZZ</name>
<evidence type="ECO:0000313" key="1">
    <source>
        <dbReference type="EMBL" id="SVA75758.1"/>
    </source>
</evidence>
<organism evidence="1">
    <name type="scientific">marine metagenome</name>
    <dbReference type="NCBI Taxonomy" id="408172"/>
    <lineage>
        <taxon>unclassified sequences</taxon>
        <taxon>metagenomes</taxon>
        <taxon>ecological metagenomes</taxon>
    </lineage>
</organism>